<feature type="transmembrane region" description="Helical" evidence="1">
    <location>
        <begin position="47"/>
        <end position="66"/>
    </location>
</feature>
<comment type="caution">
    <text evidence="2">The sequence shown here is derived from an EMBL/GenBank/DDBJ whole genome shotgun (WGS) entry which is preliminary data.</text>
</comment>
<protein>
    <submittedName>
        <fullName evidence="2">STM3941 family protein</fullName>
    </submittedName>
</protein>
<sequence>MSPPVTREPDRLEIRAPRTAPVVTLVTGVIGLVAGVWLLLAGGTANLLLGAVLVLFFGVGALRAALRLARGKPLLIATPDGIDDGGSIVAAGFLPWSELGTIDVLPARGGSMLVIGVRDPEAVLSRTTPARARVGRAQAGRLGSPVVLPPTVLPVPADEIAADLERLRPDR</sequence>
<keyword evidence="1" id="KW-0812">Transmembrane</keyword>
<reference evidence="2 3" key="1">
    <citation type="submission" date="2024-03" db="EMBL/GenBank/DDBJ databases">
        <title>Actinomycetospora sp. OC33-EN07, a novel actinomycete isolated from wild orchid (Aerides multiflora).</title>
        <authorList>
            <person name="Suriyachadkun C."/>
        </authorList>
    </citation>
    <scope>NUCLEOTIDE SEQUENCE [LARGE SCALE GENOMIC DNA]</scope>
    <source>
        <strain evidence="2 3">OC33-EN07</strain>
    </source>
</reference>
<dbReference type="NCBIfam" id="NF041635">
    <property type="entry name" value="STM3941_fam"/>
    <property type="match status" value="1"/>
</dbReference>
<gene>
    <name evidence="2" type="ORF">WCD58_02590</name>
</gene>
<evidence type="ECO:0000313" key="3">
    <source>
        <dbReference type="Proteomes" id="UP001369736"/>
    </source>
</evidence>
<feature type="transmembrane region" description="Helical" evidence="1">
    <location>
        <begin position="20"/>
        <end position="41"/>
    </location>
</feature>
<accession>A0ABU8LY11</accession>
<keyword evidence="1" id="KW-0472">Membrane</keyword>
<evidence type="ECO:0000313" key="2">
    <source>
        <dbReference type="EMBL" id="MEJ2860026.1"/>
    </source>
</evidence>
<keyword evidence="3" id="KW-1185">Reference proteome</keyword>
<proteinExistence type="predicted"/>
<dbReference type="EMBL" id="JBBEGM010000001">
    <property type="protein sequence ID" value="MEJ2860026.1"/>
    <property type="molecule type" value="Genomic_DNA"/>
</dbReference>
<name>A0ABU8LY11_9PSEU</name>
<keyword evidence="1" id="KW-1133">Transmembrane helix</keyword>
<evidence type="ECO:0000256" key="1">
    <source>
        <dbReference type="SAM" id="Phobius"/>
    </source>
</evidence>
<organism evidence="2 3">
    <name type="scientific">Actinomycetospora flava</name>
    <dbReference type="NCBI Taxonomy" id="3129232"/>
    <lineage>
        <taxon>Bacteria</taxon>
        <taxon>Bacillati</taxon>
        <taxon>Actinomycetota</taxon>
        <taxon>Actinomycetes</taxon>
        <taxon>Pseudonocardiales</taxon>
        <taxon>Pseudonocardiaceae</taxon>
        <taxon>Actinomycetospora</taxon>
    </lineage>
</organism>
<dbReference type="Proteomes" id="UP001369736">
    <property type="component" value="Unassembled WGS sequence"/>
</dbReference>
<dbReference type="InterPro" id="IPR048136">
    <property type="entry name" value="STM3941-like"/>
</dbReference>
<dbReference type="RefSeq" id="WP_337699168.1">
    <property type="nucleotide sequence ID" value="NZ_JBBEGM010000001.1"/>
</dbReference>